<evidence type="ECO:0008006" key="3">
    <source>
        <dbReference type="Google" id="ProtNLM"/>
    </source>
</evidence>
<proteinExistence type="predicted"/>
<name>A0A504J579_9FLAO</name>
<evidence type="ECO:0000313" key="1">
    <source>
        <dbReference type="EMBL" id="TPN82753.1"/>
    </source>
</evidence>
<dbReference type="AlphaFoldDB" id="A0A504J579"/>
<evidence type="ECO:0000313" key="2">
    <source>
        <dbReference type="Proteomes" id="UP000315540"/>
    </source>
</evidence>
<gene>
    <name evidence="1" type="ORF">FHK87_20205</name>
</gene>
<keyword evidence="2" id="KW-1185">Reference proteome</keyword>
<accession>A0A504J579</accession>
<sequence length="154" mass="17664">MGSKQRILKYLQIKGIGKRDFARDTGLSHTILNSGNNLGTDKLEKIFSAYPDINLYWVITGTGDMILTESQSEVFKIESSDPSETELDKYFQMNFIKAISKDEKSREILTLFIKTIFNQEYAIKIAEQLMDEDLAKNLINSLTKSLEERNVKEN</sequence>
<reference evidence="1 2" key="1">
    <citation type="submission" date="2019-06" db="EMBL/GenBank/DDBJ databases">
        <authorList>
            <person name="Meng X."/>
        </authorList>
    </citation>
    <scope>NUCLEOTIDE SEQUENCE [LARGE SCALE GENOMIC DNA]</scope>
    <source>
        <strain evidence="1 2">M625</strain>
    </source>
</reference>
<dbReference type="Proteomes" id="UP000315540">
    <property type="component" value="Unassembled WGS sequence"/>
</dbReference>
<organism evidence="1 2">
    <name type="scientific">Aquimarina algicola</name>
    <dbReference type="NCBI Taxonomy" id="2589995"/>
    <lineage>
        <taxon>Bacteria</taxon>
        <taxon>Pseudomonadati</taxon>
        <taxon>Bacteroidota</taxon>
        <taxon>Flavobacteriia</taxon>
        <taxon>Flavobacteriales</taxon>
        <taxon>Flavobacteriaceae</taxon>
        <taxon>Aquimarina</taxon>
    </lineage>
</organism>
<dbReference type="EMBL" id="VFWZ01000008">
    <property type="protein sequence ID" value="TPN82753.1"/>
    <property type="molecule type" value="Genomic_DNA"/>
</dbReference>
<protein>
    <recommendedName>
        <fullName evidence="3">Helix-turn-helix transcriptional regulator</fullName>
    </recommendedName>
</protein>
<dbReference type="RefSeq" id="WP_140595960.1">
    <property type="nucleotide sequence ID" value="NZ_VFWZ01000008.1"/>
</dbReference>
<comment type="caution">
    <text evidence="1">The sequence shown here is derived from an EMBL/GenBank/DDBJ whole genome shotgun (WGS) entry which is preliminary data.</text>
</comment>
<dbReference type="OrthoDB" id="796548at2"/>